<dbReference type="Pfam" id="PF12833">
    <property type="entry name" value="HTH_18"/>
    <property type="match status" value="1"/>
</dbReference>
<dbReference type="OrthoDB" id="327083at2"/>
<name>A0A5C1QQL9_9SPIO</name>
<dbReference type="GO" id="GO:0000160">
    <property type="term" value="P:phosphorelay signal transduction system"/>
    <property type="evidence" value="ECO:0007669"/>
    <property type="project" value="InterPro"/>
</dbReference>
<accession>A0A5C1QQL9</accession>
<dbReference type="InterPro" id="IPR009057">
    <property type="entry name" value="Homeodomain-like_sf"/>
</dbReference>
<feature type="modified residue" description="4-aspartylphosphate" evidence="4">
    <location>
        <position position="54"/>
    </location>
</feature>
<organism evidence="7 8">
    <name type="scientific">Oceanispirochaeta crateris</name>
    <dbReference type="NCBI Taxonomy" id="2518645"/>
    <lineage>
        <taxon>Bacteria</taxon>
        <taxon>Pseudomonadati</taxon>
        <taxon>Spirochaetota</taxon>
        <taxon>Spirochaetia</taxon>
        <taxon>Spirochaetales</taxon>
        <taxon>Spirochaetaceae</taxon>
        <taxon>Oceanispirochaeta</taxon>
    </lineage>
</organism>
<keyword evidence="4" id="KW-0597">Phosphoprotein</keyword>
<dbReference type="PANTHER" id="PTHR43280">
    <property type="entry name" value="ARAC-FAMILY TRANSCRIPTIONAL REGULATOR"/>
    <property type="match status" value="1"/>
</dbReference>
<keyword evidence="3" id="KW-0804">Transcription</keyword>
<dbReference type="PROSITE" id="PS50110">
    <property type="entry name" value="RESPONSE_REGULATORY"/>
    <property type="match status" value="1"/>
</dbReference>
<keyword evidence="2" id="KW-0238">DNA-binding</keyword>
<dbReference type="CDD" id="cd17536">
    <property type="entry name" value="REC_YesN-like"/>
    <property type="match status" value="1"/>
</dbReference>
<dbReference type="Pfam" id="PF00072">
    <property type="entry name" value="Response_reg"/>
    <property type="match status" value="1"/>
</dbReference>
<dbReference type="GO" id="GO:0003700">
    <property type="term" value="F:DNA-binding transcription factor activity"/>
    <property type="evidence" value="ECO:0007669"/>
    <property type="project" value="InterPro"/>
</dbReference>
<dbReference type="InterPro" id="IPR018062">
    <property type="entry name" value="HTH_AraC-typ_CS"/>
</dbReference>
<keyword evidence="1" id="KW-0805">Transcription regulation</keyword>
<dbReference type="PROSITE" id="PS01124">
    <property type="entry name" value="HTH_ARAC_FAMILY_2"/>
    <property type="match status" value="1"/>
</dbReference>
<dbReference type="SUPFAM" id="SSF46689">
    <property type="entry name" value="Homeodomain-like"/>
    <property type="match status" value="2"/>
</dbReference>
<dbReference type="Gene3D" id="1.10.10.60">
    <property type="entry name" value="Homeodomain-like"/>
    <property type="match status" value="2"/>
</dbReference>
<dbReference type="KEGG" id="ock:EXM22_16535"/>
<dbReference type="SMART" id="SM00342">
    <property type="entry name" value="HTH_ARAC"/>
    <property type="match status" value="1"/>
</dbReference>
<protein>
    <submittedName>
        <fullName evidence="7">Response regulator</fullName>
    </submittedName>
</protein>
<reference evidence="7 8" key="1">
    <citation type="submission" date="2019-02" db="EMBL/GenBank/DDBJ databases">
        <title>Complete Genome Sequence and Methylome Analysis of free living Spirochaetas.</title>
        <authorList>
            <person name="Fomenkov A."/>
            <person name="Dubinina G."/>
            <person name="Leshcheva N."/>
            <person name="Mikheeva N."/>
            <person name="Grabovich M."/>
            <person name="Vincze T."/>
            <person name="Roberts R.J."/>
        </authorList>
    </citation>
    <scope>NUCLEOTIDE SEQUENCE [LARGE SCALE GENOMIC DNA]</scope>
    <source>
        <strain evidence="7 8">K2</strain>
    </source>
</reference>
<dbReference type="InterPro" id="IPR011006">
    <property type="entry name" value="CheY-like_superfamily"/>
</dbReference>
<dbReference type="InterPro" id="IPR018060">
    <property type="entry name" value="HTH_AraC"/>
</dbReference>
<dbReference type="Gene3D" id="3.40.50.2300">
    <property type="match status" value="1"/>
</dbReference>
<dbReference type="EMBL" id="CP036150">
    <property type="protein sequence ID" value="QEN09509.1"/>
    <property type="molecule type" value="Genomic_DNA"/>
</dbReference>
<dbReference type="Proteomes" id="UP000324209">
    <property type="component" value="Chromosome"/>
</dbReference>
<dbReference type="RefSeq" id="WP_149487583.1">
    <property type="nucleotide sequence ID" value="NZ_CP036150.1"/>
</dbReference>
<feature type="domain" description="Response regulatory" evidence="6">
    <location>
        <begin position="2"/>
        <end position="117"/>
    </location>
</feature>
<evidence type="ECO:0000313" key="7">
    <source>
        <dbReference type="EMBL" id="QEN09509.1"/>
    </source>
</evidence>
<evidence type="ECO:0000256" key="2">
    <source>
        <dbReference type="ARBA" id="ARBA00023125"/>
    </source>
</evidence>
<dbReference type="PANTHER" id="PTHR43280:SF2">
    <property type="entry name" value="HTH-TYPE TRANSCRIPTIONAL REGULATOR EXSA"/>
    <property type="match status" value="1"/>
</dbReference>
<dbReference type="InterPro" id="IPR001789">
    <property type="entry name" value="Sig_transdc_resp-reg_receiver"/>
</dbReference>
<keyword evidence="8" id="KW-1185">Reference proteome</keyword>
<proteinExistence type="predicted"/>
<feature type="domain" description="HTH araC/xylS-type" evidence="5">
    <location>
        <begin position="364"/>
        <end position="462"/>
    </location>
</feature>
<evidence type="ECO:0000256" key="3">
    <source>
        <dbReference type="ARBA" id="ARBA00023163"/>
    </source>
</evidence>
<evidence type="ECO:0000256" key="1">
    <source>
        <dbReference type="ARBA" id="ARBA00023015"/>
    </source>
</evidence>
<evidence type="ECO:0000259" key="5">
    <source>
        <dbReference type="PROSITE" id="PS01124"/>
    </source>
</evidence>
<sequence length="465" mass="53325">MRVLIADDEELIRFTLRDMIKEASLTVTDIYEAANGRDLIQQFRSHPVDLVLADIRMPGLSGLDAMEELKEEKAHWVILTGHADFEYARKALQLGADDYLLKPPSAQELEKVLHRIQSLIVKEKSEEQRLLEHSLNHIISGSSAYDYESKLQGKGFWSGLLIYLDNSHKEQESLEIRNRVSRNLRDFFNTTECGGLISAIVTLETGCLFLCLFSTSPINFDAKISTLMQTLLSEEQNYHIIGIPEEDEFNRFAENWKSVESQGWQRFVSPPGSFLKIREDLPPELEGFCQKLEEWIVLKPDKREAEDLQILLEESKQAESYEEIKMNLKSMFPKARGDSIVAILKNIGHQSRTDSNSSRSVLVDQAKRIIAEHFHEEIGIAQIAYNLEVTPNYLSSLFRKHTGIAFTKYITNIRIEKAKELMKDSNLNVKEITSEVGYRSSRHFSAIFRQEEGVSPTEYIKSCRT</sequence>
<gene>
    <name evidence="7" type="ORF">EXM22_16535</name>
</gene>
<dbReference type="SUPFAM" id="SSF52172">
    <property type="entry name" value="CheY-like"/>
    <property type="match status" value="1"/>
</dbReference>
<dbReference type="AlphaFoldDB" id="A0A5C1QQL9"/>
<dbReference type="GO" id="GO:0043565">
    <property type="term" value="F:sequence-specific DNA binding"/>
    <property type="evidence" value="ECO:0007669"/>
    <property type="project" value="InterPro"/>
</dbReference>
<evidence type="ECO:0000259" key="6">
    <source>
        <dbReference type="PROSITE" id="PS50110"/>
    </source>
</evidence>
<evidence type="ECO:0000256" key="4">
    <source>
        <dbReference type="PROSITE-ProRule" id="PRU00169"/>
    </source>
</evidence>
<dbReference type="SMART" id="SM00448">
    <property type="entry name" value="REC"/>
    <property type="match status" value="1"/>
</dbReference>
<dbReference type="PROSITE" id="PS00041">
    <property type="entry name" value="HTH_ARAC_FAMILY_1"/>
    <property type="match status" value="1"/>
</dbReference>
<evidence type="ECO:0000313" key="8">
    <source>
        <dbReference type="Proteomes" id="UP000324209"/>
    </source>
</evidence>